<name>A0A2N8T2R0_STUST</name>
<sequence length="242" mass="26571">MTLKNTLLRLALLLVAGCATQSKVVERELGDFDLKLGSAPTRSMAHGLVQPTTAGVFHGGLDLSHASGWYVGQWSPSVGLGEGSQLEMNSYLGYARRPLDEAPGYELGVIHYSFPEIADRDRDEFYAGLNFAGTRLGAALSSKPRRTDSTLYLDFGSVTPFGVGLRLKYGTYALDRPRFFDDGSSVRVFNDWSLNLSRPWQGIQLDFSYTDSDLQGPECGAYSGQNGQCASLLMFRAERPLY</sequence>
<gene>
    <name evidence="1" type="ORF">CXK94_13255</name>
</gene>
<dbReference type="Proteomes" id="UP000236023">
    <property type="component" value="Unassembled WGS sequence"/>
</dbReference>
<comment type="caution">
    <text evidence="1">The sequence shown here is derived from an EMBL/GenBank/DDBJ whole genome shotgun (WGS) entry which is preliminary data.</text>
</comment>
<dbReference type="AlphaFoldDB" id="A0A2N8T2R0"/>
<organism evidence="1 2">
    <name type="scientific">Stutzerimonas stutzeri</name>
    <name type="common">Pseudomonas stutzeri</name>
    <dbReference type="NCBI Taxonomy" id="316"/>
    <lineage>
        <taxon>Bacteria</taxon>
        <taxon>Pseudomonadati</taxon>
        <taxon>Pseudomonadota</taxon>
        <taxon>Gammaproteobacteria</taxon>
        <taxon>Pseudomonadales</taxon>
        <taxon>Pseudomonadaceae</taxon>
        <taxon>Stutzerimonas</taxon>
    </lineage>
</organism>
<dbReference type="NCBIfam" id="TIGR02001">
    <property type="entry name" value="gcw_chp"/>
    <property type="match status" value="1"/>
</dbReference>
<evidence type="ECO:0008006" key="3">
    <source>
        <dbReference type="Google" id="ProtNLM"/>
    </source>
</evidence>
<dbReference type="Pfam" id="PF09694">
    <property type="entry name" value="Gcw_chp"/>
    <property type="match status" value="1"/>
</dbReference>
<evidence type="ECO:0000313" key="2">
    <source>
        <dbReference type="Proteomes" id="UP000236023"/>
    </source>
</evidence>
<dbReference type="InterPro" id="IPR010239">
    <property type="entry name" value="CHP02001"/>
</dbReference>
<dbReference type="EMBL" id="POUT01000007">
    <property type="protein sequence ID" value="PNG08985.1"/>
    <property type="molecule type" value="Genomic_DNA"/>
</dbReference>
<reference evidence="1 2" key="1">
    <citation type="submission" date="2018-01" db="EMBL/GenBank/DDBJ databases">
        <title>Denitrification phenotypes of diverse strains of Pseudomonas stutzeri.</title>
        <authorList>
            <person name="Milligan D.A."/>
            <person name="Bergaust L."/>
            <person name="Bakken L.R."/>
            <person name="Frostegard A."/>
        </authorList>
    </citation>
    <scope>NUCLEOTIDE SEQUENCE [LARGE SCALE GENOMIC DNA]</scope>
    <source>
        <strain evidence="1 2">24a75</strain>
    </source>
</reference>
<dbReference type="RefSeq" id="WP_102894687.1">
    <property type="nucleotide sequence ID" value="NZ_JAMOHU010000035.1"/>
</dbReference>
<proteinExistence type="predicted"/>
<protein>
    <recommendedName>
        <fullName evidence="3">Lipoprotein</fullName>
    </recommendedName>
</protein>
<accession>A0A2N8T2R0</accession>
<evidence type="ECO:0000313" key="1">
    <source>
        <dbReference type="EMBL" id="PNG08985.1"/>
    </source>
</evidence>